<dbReference type="WBParaSite" id="nOo.2.0.1.t01450-RA">
    <property type="protein sequence ID" value="nOo.2.0.1.t01450-RA"/>
    <property type="gene ID" value="nOo.2.0.1.g01450"/>
</dbReference>
<evidence type="ECO:0000313" key="2">
    <source>
        <dbReference type="Proteomes" id="UP000271087"/>
    </source>
</evidence>
<reference evidence="3" key="1">
    <citation type="submission" date="2016-06" db="UniProtKB">
        <authorList>
            <consortium name="WormBaseParasite"/>
        </authorList>
    </citation>
    <scope>IDENTIFICATION</scope>
</reference>
<dbReference type="Proteomes" id="UP000271087">
    <property type="component" value="Unassembled WGS sequence"/>
</dbReference>
<dbReference type="OrthoDB" id="5834796at2759"/>
<accession>A0A182E0H2</accession>
<gene>
    <name evidence="1" type="ORF">NOO_LOCUS1450</name>
</gene>
<protein>
    <submittedName>
        <fullName evidence="1 3">Uncharacterized protein</fullName>
    </submittedName>
</protein>
<name>A0A182E0H2_ONCOC</name>
<evidence type="ECO:0000313" key="3">
    <source>
        <dbReference type="WBParaSite" id="nOo.2.0.1.t01450-RA"/>
    </source>
</evidence>
<evidence type="ECO:0000313" key="1">
    <source>
        <dbReference type="EMBL" id="VDK64206.1"/>
    </source>
</evidence>
<dbReference type="EMBL" id="UYRW01000184">
    <property type="protein sequence ID" value="VDK64206.1"/>
    <property type="molecule type" value="Genomic_DNA"/>
</dbReference>
<dbReference type="STRING" id="42157.A0A182E0H2"/>
<keyword evidence="2" id="KW-1185">Reference proteome</keyword>
<organism evidence="3">
    <name type="scientific">Onchocerca ochengi</name>
    <name type="common">Filarial nematode worm</name>
    <dbReference type="NCBI Taxonomy" id="42157"/>
    <lineage>
        <taxon>Eukaryota</taxon>
        <taxon>Metazoa</taxon>
        <taxon>Ecdysozoa</taxon>
        <taxon>Nematoda</taxon>
        <taxon>Chromadorea</taxon>
        <taxon>Rhabditida</taxon>
        <taxon>Spirurina</taxon>
        <taxon>Spiruromorpha</taxon>
        <taxon>Filarioidea</taxon>
        <taxon>Onchocercidae</taxon>
        <taxon>Onchocerca</taxon>
    </lineage>
</organism>
<reference evidence="1 2" key="2">
    <citation type="submission" date="2018-08" db="EMBL/GenBank/DDBJ databases">
        <authorList>
            <person name="Laetsch R D."/>
            <person name="Stevens L."/>
            <person name="Kumar S."/>
            <person name="Blaxter L. M."/>
        </authorList>
    </citation>
    <scope>NUCLEOTIDE SEQUENCE [LARGE SCALE GENOMIC DNA]</scope>
</reference>
<sequence length="306" mass="34806">METKGRVLKLWSFKQAHLFVNSNLAVIDTTNHTSHQLTTDKDANDPYIIADAKLFGFTNSFQNSTKNEISKHQIHYHPDTSTMTLKDDMPSPERPGTRPLPTTAFLLKQISEANNMFETGQFYERASRNSGSEKNRFLNLPAPYHLLPDTPYFRRAPIVPPPTRSLSATEQMPIQQRIINRYLASMRMDDEKSFAAIARYERECYEQLYVTSCYPPTTLSEQQQYGCSRVRRFRTGTERTEAGFDIGSRIDMNVEKHILSADPFSSSVVEEQKMICASVGSTTNSDCSTLLVPSSQHLQTTEYPPL</sequence>
<dbReference type="AlphaFoldDB" id="A0A182E0H2"/>
<proteinExistence type="predicted"/>